<evidence type="ECO:0000313" key="2">
    <source>
        <dbReference type="EMBL" id="ADJ23975.1"/>
    </source>
</evidence>
<organism evidence="2 3">
    <name type="scientific">Hyphomicrobium denitrificans (strain ATCC 51888 / DSM 1869 / NCIMB 11706 / TK 0415)</name>
    <dbReference type="NCBI Taxonomy" id="582899"/>
    <lineage>
        <taxon>Bacteria</taxon>
        <taxon>Pseudomonadati</taxon>
        <taxon>Pseudomonadota</taxon>
        <taxon>Alphaproteobacteria</taxon>
        <taxon>Hyphomicrobiales</taxon>
        <taxon>Hyphomicrobiaceae</taxon>
        <taxon>Hyphomicrobium</taxon>
    </lineage>
</organism>
<dbReference type="EMBL" id="CP002083">
    <property type="protein sequence ID" value="ADJ23975.1"/>
    <property type="molecule type" value="Genomic_DNA"/>
</dbReference>
<dbReference type="CDD" id="cd00092">
    <property type="entry name" value="HTH_CRP"/>
    <property type="match status" value="1"/>
</dbReference>
<dbReference type="PROSITE" id="PS51063">
    <property type="entry name" value="HTH_CRP_2"/>
    <property type="match status" value="1"/>
</dbReference>
<dbReference type="OrthoDB" id="7930197at2"/>
<name>D8JQM1_HYPDA</name>
<dbReference type="KEGG" id="hdn:Hden_2177"/>
<dbReference type="SMART" id="SM00419">
    <property type="entry name" value="HTH_CRP"/>
    <property type="match status" value="1"/>
</dbReference>
<feature type="domain" description="HTH crp-type" evidence="1">
    <location>
        <begin position="144"/>
        <end position="218"/>
    </location>
</feature>
<dbReference type="HOGENOM" id="CLU_1141360_0_0_5"/>
<dbReference type="Gene3D" id="2.60.120.10">
    <property type="entry name" value="Jelly Rolls"/>
    <property type="match status" value="1"/>
</dbReference>
<dbReference type="PROSITE" id="PS00042">
    <property type="entry name" value="HTH_CRP_1"/>
    <property type="match status" value="1"/>
</dbReference>
<dbReference type="AlphaFoldDB" id="D8JQM1"/>
<dbReference type="GO" id="GO:0003700">
    <property type="term" value="F:DNA-binding transcription factor activity"/>
    <property type="evidence" value="ECO:0007669"/>
    <property type="project" value="InterPro"/>
</dbReference>
<proteinExistence type="predicted"/>
<dbReference type="GO" id="GO:0003677">
    <property type="term" value="F:DNA binding"/>
    <property type="evidence" value="ECO:0007669"/>
    <property type="project" value="InterPro"/>
</dbReference>
<gene>
    <name evidence="2" type="ordered locus">Hden_2177</name>
</gene>
<dbReference type="InterPro" id="IPR012318">
    <property type="entry name" value="HTH_CRP"/>
</dbReference>
<dbReference type="InterPro" id="IPR036390">
    <property type="entry name" value="WH_DNA-bd_sf"/>
</dbReference>
<dbReference type="PRINTS" id="PR00034">
    <property type="entry name" value="HTHCRP"/>
</dbReference>
<protein>
    <submittedName>
        <fullName evidence="2">Putative transcriptional regulator, Crp/Fnr family</fullName>
    </submittedName>
</protein>
<reference evidence="3" key="1">
    <citation type="journal article" date="2011" name="J. Bacteriol.">
        <title>Genome sequences of eight morphologically diverse alphaproteobacteria.</title>
        <authorList>
            <consortium name="US DOE Joint Genome Institute"/>
            <person name="Brown P.J."/>
            <person name="Kysela D.T."/>
            <person name="Buechlein A."/>
            <person name="Hemmerich C."/>
            <person name="Brun Y.V."/>
        </authorList>
    </citation>
    <scope>NUCLEOTIDE SEQUENCE [LARGE SCALE GENOMIC DNA]</scope>
    <source>
        <strain evidence="3">ATCC 51888 / DSM 1869 / NCIB 11706 / TK 0415</strain>
    </source>
</reference>
<dbReference type="InterPro" id="IPR018335">
    <property type="entry name" value="Tscrpt_reg_HTH_Crp-type_CS"/>
</dbReference>
<sequence>MSSYETAAKIIDRMLSGDRANILAPLQKRAQLVRLGNRYAVSALGSGFVYIVARGVVCIETTAQTDIHAVTSLLYEGDVLIPELQAPLPELTLTTQRPSEFWKLTMTALAEEAEQHPQLRKALFLLPQVQNARAQLHIAAMSGLNSEERIAAVLVEIGAHIGMQAGGAISFDLPLTRYNIADYLALNPDTVSRILSSLVSDGIIERRGRFQVSIRNWRALVAKCPLSEAIIRLHGAGKPLLMG</sequence>
<dbReference type="eggNOG" id="COG0664">
    <property type="taxonomic scope" value="Bacteria"/>
</dbReference>
<dbReference type="RefSeq" id="WP_013216134.1">
    <property type="nucleotide sequence ID" value="NC_014313.1"/>
</dbReference>
<accession>D8JQM1</accession>
<evidence type="ECO:0000313" key="3">
    <source>
        <dbReference type="Proteomes" id="UP000002033"/>
    </source>
</evidence>
<evidence type="ECO:0000259" key="1">
    <source>
        <dbReference type="PROSITE" id="PS51063"/>
    </source>
</evidence>
<dbReference type="Pfam" id="PF13545">
    <property type="entry name" value="HTH_Crp_2"/>
    <property type="match status" value="1"/>
</dbReference>
<dbReference type="InterPro" id="IPR014710">
    <property type="entry name" value="RmlC-like_jellyroll"/>
</dbReference>
<keyword evidence="3" id="KW-1185">Reference proteome</keyword>
<dbReference type="Proteomes" id="UP000002033">
    <property type="component" value="Chromosome"/>
</dbReference>
<dbReference type="STRING" id="582899.Hden_2177"/>
<dbReference type="SUPFAM" id="SSF46785">
    <property type="entry name" value="Winged helix' DNA-binding domain"/>
    <property type="match status" value="1"/>
</dbReference>